<protein>
    <submittedName>
        <fullName evidence="3">Uncharacterized protein</fullName>
    </submittedName>
</protein>
<feature type="signal peptide" evidence="2">
    <location>
        <begin position="1"/>
        <end position="21"/>
    </location>
</feature>
<evidence type="ECO:0000313" key="3">
    <source>
        <dbReference type="EMBL" id="MCL7032199.1"/>
    </source>
</evidence>
<accession>A0AA41S338</accession>
<name>A0AA41S338_PAPNU</name>
<keyword evidence="1 2" id="KW-0732">Signal</keyword>
<dbReference type="PANTHER" id="PTHR33184">
    <property type="entry name" value="PROTEIN TAPETUM DETERMINANT 1-LIKE-RELATED"/>
    <property type="match status" value="1"/>
</dbReference>
<gene>
    <name evidence="3" type="ORF">MKW94_008318</name>
</gene>
<organism evidence="3 4">
    <name type="scientific">Papaver nudicaule</name>
    <name type="common">Iceland poppy</name>
    <dbReference type="NCBI Taxonomy" id="74823"/>
    <lineage>
        <taxon>Eukaryota</taxon>
        <taxon>Viridiplantae</taxon>
        <taxon>Streptophyta</taxon>
        <taxon>Embryophyta</taxon>
        <taxon>Tracheophyta</taxon>
        <taxon>Spermatophyta</taxon>
        <taxon>Magnoliopsida</taxon>
        <taxon>Ranunculales</taxon>
        <taxon>Papaveraceae</taxon>
        <taxon>Papaveroideae</taxon>
        <taxon>Papaver</taxon>
    </lineage>
</organism>
<evidence type="ECO:0000256" key="1">
    <source>
        <dbReference type="ARBA" id="ARBA00022729"/>
    </source>
</evidence>
<proteinExistence type="predicted"/>
<dbReference type="PANTHER" id="PTHR33184:SF67">
    <property type="entry name" value="PROTEIN TAPETUM DETERMINANT 1"/>
    <property type="match status" value="1"/>
</dbReference>
<evidence type="ECO:0000313" key="4">
    <source>
        <dbReference type="Proteomes" id="UP001177140"/>
    </source>
</evidence>
<sequence>MGYCVLQIMFLLALAVCHTSALVLGQEDVGAGEQLHLLSTRLPSTNSKHPAHPLRLHPPEDHQNQTCTDAIGLWQGPTSPLPSGIPAYLVEICNMCQTNCSAYDIHLSCGWFSSARLINPSHFRRLRFDDCLVNDGKEFEAGRCISFAYANLFPYRLAVSTSKCTHPQSLH</sequence>
<dbReference type="GO" id="GO:0001709">
    <property type="term" value="P:cell fate determination"/>
    <property type="evidence" value="ECO:0007669"/>
    <property type="project" value="TreeGrafter"/>
</dbReference>
<dbReference type="InterPro" id="IPR040361">
    <property type="entry name" value="TPD1"/>
</dbReference>
<dbReference type="Pfam" id="PF24068">
    <property type="entry name" value="TPD1_C"/>
    <property type="match status" value="1"/>
</dbReference>
<dbReference type="Proteomes" id="UP001177140">
    <property type="component" value="Unassembled WGS sequence"/>
</dbReference>
<dbReference type="EMBL" id="JAJJMA010120804">
    <property type="protein sequence ID" value="MCL7032199.1"/>
    <property type="molecule type" value="Genomic_DNA"/>
</dbReference>
<dbReference type="AlphaFoldDB" id="A0AA41S338"/>
<comment type="caution">
    <text evidence="3">The sequence shown here is derived from an EMBL/GenBank/DDBJ whole genome shotgun (WGS) entry which is preliminary data.</text>
</comment>
<evidence type="ECO:0000256" key="2">
    <source>
        <dbReference type="SAM" id="SignalP"/>
    </source>
</evidence>
<reference evidence="3" key="1">
    <citation type="submission" date="2022-03" db="EMBL/GenBank/DDBJ databases">
        <title>A functionally conserved STORR gene fusion in Papaver species that diverged 16.8 million years ago.</title>
        <authorList>
            <person name="Catania T."/>
        </authorList>
    </citation>
    <scope>NUCLEOTIDE SEQUENCE</scope>
    <source>
        <strain evidence="3">S-191538</strain>
    </source>
</reference>
<feature type="chain" id="PRO_5041363888" evidence="2">
    <location>
        <begin position="22"/>
        <end position="171"/>
    </location>
</feature>
<keyword evidence="4" id="KW-1185">Reference proteome</keyword>